<sequence>MGIILFAMVISATRTTQNTLHNPINRNGTDSFCTTSDYCNDQYMGNRSGLIKCYGKENTTVQCEMCKWSSNADRIGCDHESGIKNSTSRYVTNDGVDGNYFVCYGDFCNTNDPSKKRKCYVGQYGDCKWTYEHENICVHQIWTHKTKKNRVCHKFRCEHQLINHGYKLVHNQLPNLTAGEMYDEIEDANVTIKQCVTKDNQNCFKIEPPPKIKCYVSNNASLGDLKECNFFVTRCSLITLRSTDEVKSRDCSPSNIAFDDNKEMRCYNTTDYQTCHFLGDSSNNLPAEKNCWTGIEGDCKPYINKEIPQAFFHKPKETYCHGWDDGCYKAVFNGTCTWYDCERFSNNHFDRKDNIKYEYPRHHNNSITLSVDHYRCSGENCNTPKDSANDLGSNLALMLLVIGLLNVLE</sequence>
<proteinExistence type="predicted"/>
<dbReference type="WBParaSite" id="JU765_v2.g6261.t1">
    <property type="protein sequence ID" value="JU765_v2.g6261.t1"/>
    <property type="gene ID" value="JU765_v2.g6261"/>
</dbReference>
<organism evidence="1 2">
    <name type="scientific">Panagrolaimus sp. JU765</name>
    <dbReference type="NCBI Taxonomy" id="591449"/>
    <lineage>
        <taxon>Eukaryota</taxon>
        <taxon>Metazoa</taxon>
        <taxon>Ecdysozoa</taxon>
        <taxon>Nematoda</taxon>
        <taxon>Chromadorea</taxon>
        <taxon>Rhabditida</taxon>
        <taxon>Tylenchina</taxon>
        <taxon>Panagrolaimomorpha</taxon>
        <taxon>Panagrolaimoidea</taxon>
        <taxon>Panagrolaimidae</taxon>
        <taxon>Panagrolaimus</taxon>
    </lineage>
</organism>
<dbReference type="Proteomes" id="UP000887576">
    <property type="component" value="Unplaced"/>
</dbReference>
<evidence type="ECO:0000313" key="1">
    <source>
        <dbReference type="Proteomes" id="UP000887576"/>
    </source>
</evidence>
<reference evidence="2" key="1">
    <citation type="submission" date="2022-11" db="UniProtKB">
        <authorList>
            <consortium name="WormBaseParasite"/>
        </authorList>
    </citation>
    <scope>IDENTIFICATION</scope>
</reference>
<protein>
    <submittedName>
        <fullName evidence="2">Uncharacterized protein</fullName>
    </submittedName>
</protein>
<accession>A0AC34RFH8</accession>
<evidence type="ECO:0000313" key="2">
    <source>
        <dbReference type="WBParaSite" id="JU765_v2.g6261.t1"/>
    </source>
</evidence>
<name>A0AC34RFH8_9BILA</name>